<name>U5VTJ2_9ACTN</name>
<evidence type="ECO:0000313" key="2">
    <source>
        <dbReference type="EMBL" id="AGZ38981.1"/>
    </source>
</evidence>
<sequence length="338" mass="34968">MVRRALLAVLLIVAGCAAPPRNAWTEASLPGDGPRLVRDAVACGGHWYVVGGLGTGPAAWESRDGRTWRSLRPAPLPGSYYGPRNLLYAVACANGRIAALGSSPGGAHGNPRVSTWYQRDDATLAEAPAPFETYGGDTAVDVGRISGGPAGFLITGNRTSGAAAWTSPDGRRFQLFENAPGLAGSRTPARDGVVLDGQFVLVGGTSVWTSPTAATWTRSDVPAGAGYTELQRVTRLGPDLIAVGQSGDTFGAWHNQAFTGWTALGRFGTANQSGARSLTAAGGRLYAVAGGIWRSTDGGRSWLGIIPPRDADTPAAVAAQNNQLLLAAADRVWLAHGV</sequence>
<keyword evidence="1" id="KW-0732">Signal</keyword>
<reference evidence="2 3" key="1">
    <citation type="journal article" date="2014" name="J. Biotechnol.">
        <title>Complete genome sequence of the actinobacterium Actinoplanes friuliensis HAG 010964, producer of the lipopeptide antibiotic friulimycin.</title>
        <authorList>
            <person name="Ruckert C."/>
            <person name="Szczepanowski R."/>
            <person name="Albersmeier A."/>
            <person name="Goesmann A."/>
            <person name="Fischer N."/>
            <person name="Steinkamper A."/>
            <person name="Puhler A."/>
            <person name="Biener R."/>
            <person name="Schwartz D."/>
            <person name="Kalinowski J."/>
        </authorList>
    </citation>
    <scope>NUCLEOTIDE SEQUENCE [LARGE SCALE GENOMIC DNA]</scope>
    <source>
        <strain evidence="2 3">DSM 7358</strain>
    </source>
</reference>
<dbReference type="AlphaFoldDB" id="U5VTJ2"/>
<keyword evidence="3" id="KW-1185">Reference proteome</keyword>
<feature type="signal peptide" evidence="1">
    <location>
        <begin position="1"/>
        <end position="23"/>
    </location>
</feature>
<protein>
    <recommendedName>
        <fullName evidence="4">Galactose oxidase</fullName>
    </recommendedName>
</protein>
<dbReference type="PROSITE" id="PS51257">
    <property type="entry name" value="PROKAR_LIPOPROTEIN"/>
    <property type="match status" value="1"/>
</dbReference>
<evidence type="ECO:0000256" key="1">
    <source>
        <dbReference type="SAM" id="SignalP"/>
    </source>
</evidence>
<organism evidence="2 3">
    <name type="scientific">Actinoplanes friuliensis DSM 7358</name>
    <dbReference type="NCBI Taxonomy" id="1246995"/>
    <lineage>
        <taxon>Bacteria</taxon>
        <taxon>Bacillati</taxon>
        <taxon>Actinomycetota</taxon>
        <taxon>Actinomycetes</taxon>
        <taxon>Micromonosporales</taxon>
        <taxon>Micromonosporaceae</taxon>
        <taxon>Actinoplanes</taxon>
    </lineage>
</organism>
<dbReference type="Proteomes" id="UP000017746">
    <property type="component" value="Chromosome"/>
</dbReference>
<dbReference type="HOGENOM" id="CLU_679368_0_0_11"/>
<evidence type="ECO:0008006" key="4">
    <source>
        <dbReference type="Google" id="ProtNLM"/>
    </source>
</evidence>
<dbReference type="RefSeq" id="WP_023357924.1">
    <property type="nucleotide sequence ID" value="NC_022657.1"/>
</dbReference>
<accession>U5VTJ2</accession>
<dbReference type="EMBL" id="CP006272">
    <property type="protein sequence ID" value="AGZ38981.1"/>
    <property type="molecule type" value="Genomic_DNA"/>
</dbReference>
<dbReference type="OrthoDB" id="4894058at2"/>
<dbReference type="eggNOG" id="ENOG5032QYN">
    <property type="taxonomic scope" value="Bacteria"/>
</dbReference>
<proteinExistence type="predicted"/>
<dbReference type="PATRIC" id="fig|1246995.3.peg.695"/>
<evidence type="ECO:0000313" key="3">
    <source>
        <dbReference type="Proteomes" id="UP000017746"/>
    </source>
</evidence>
<dbReference type="SUPFAM" id="SSF50939">
    <property type="entry name" value="Sialidases"/>
    <property type="match status" value="3"/>
</dbReference>
<dbReference type="KEGG" id="afs:AFR_03460"/>
<dbReference type="STRING" id="1246995.AFR_03460"/>
<feature type="chain" id="PRO_5004665311" description="Galactose oxidase" evidence="1">
    <location>
        <begin position="24"/>
        <end position="338"/>
    </location>
</feature>
<dbReference type="InterPro" id="IPR036278">
    <property type="entry name" value="Sialidase_sf"/>
</dbReference>
<gene>
    <name evidence="2" type="ORF">AFR_03460</name>
</gene>